<dbReference type="Pfam" id="PF02894">
    <property type="entry name" value="GFO_IDH_MocA_C"/>
    <property type="match status" value="1"/>
</dbReference>
<dbReference type="InterPro" id="IPR050463">
    <property type="entry name" value="Gfo/Idh/MocA_oxidrdct_glycsds"/>
</dbReference>
<sequence>MGESRKSFIKKSAFGMAGLTIGGMGMSSASYANIMGSNERLNLAVVGLGRRAHAWPEAIALEESNARLLYLCDVMKSRRESAAENYSEVLGYTPELENDVRKILEDNEVDAIINATPDHWHAPGTCYASEAGKHVYVEKPCSHNPREGELLVECQKKYGNVIQMGNQRRASAITQELISEIHNGLIGEPYKAVASYYNDRGEVPVATPAPVPEGLNWELFQGPAPRQEYVHNAWDYNWHWYGWKWGTAEAGNNAIHAVDIARWALQVEQPKRVVTNAHKQHFPDDGWTMYDTMDATLTFPGDKVIRWDGKSRNGYDTYGGQGPVVYGTEGVIKFLSSGYELYDREGDLIRSDSDEEDTGRSKINRHVLNFLNAIRGKAELNSPIDEGATSTLLCHLMNISARTGKALDVNAENGRIQDEGAMQLWDREYEPGWEPKI</sequence>
<organism evidence="3 4">
    <name type="scientific">Fodinibius roseus</name>
    <dbReference type="NCBI Taxonomy" id="1194090"/>
    <lineage>
        <taxon>Bacteria</taxon>
        <taxon>Pseudomonadati</taxon>
        <taxon>Balneolota</taxon>
        <taxon>Balneolia</taxon>
        <taxon>Balneolales</taxon>
        <taxon>Balneolaceae</taxon>
        <taxon>Fodinibius</taxon>
    </lineage>
</organism>
<dbReference type="STRING" id="1194090.SAMN05443144_101383"/>
<dbReference type="Pfam" id="PF01408">
    <property type="entry name" value="GFO_IDH_MocA"/>
    <property type="match status" value="1"/>
</dbReference>
<dbReference type="PROSITE" id="PS51318">
    <property type="entry name" value="TAT"/>
    <property type="match status" value="1"/>
</dbReference>
<dbReference type="SUPFAM" id="SSF51735">
    <property type="entry name" value="NAD(P)-binding Rossmann-fold domains"/>
    <property type="match status" value="1"/>
</dbReference>
<dbReference type="InterPro" id="IPR006311">
    <property type="entry name" value="TAT_signal"/>
</dbReference>
<evidence type="ECO:0000313" key="3">
    <source>
        <dbReference type="EMBL" id="SHE47827.1"/>
    </source>
</evidence>
<dbReference type="Proteomes" id="UP000184041">
    <property type="component" value="Unassembled WGS sequence"/>
</dbReference>
<dbReference type="SUPFAM" id="SSF55347">
    <property type="entry name" value="Glyceraldehyde-3-phosphate dehydrogenase-like, C-terminal domain"/>
    <property type="match status" value="1"/>
</dbReference>
<gene>
    <name evidence="3" type="ORF">SAMN05443144_101383</name>
</gene>
<dbReference type="InterPro" id="IPR036291">
    <property type="entry name" value="NAD(P)-bd_dom_sf"/>
</dbReference>
<dbReference type="GO" id="GO:0000166">
    <property type="term" value="F:nucleotide binding"/>
    <property type="evidence" value="ECO:0007669"/>
    <property type="project" value="InterPro"/>
</dbReference>
<dbReference type="AlphaFoldDB" id="A0A1M4TU44"/>
<evidence type="ECO:0000259" key="1">
    <source>
        <dbReference type="Pfam" id="PF01408"/>
    </source>
</evidence>
<accession>A0A1M4TU44</accession>
<dbReference type="InterPro" id="IPR000683">
    <property type="entry name" value="Gfo/Idh/MocA-like_OxRdtase_N"/>
</dbReference>
<keyword evidence="4" id="KW-1185">Reference proteome</keyword>
<dbReference type="Gene3D" id="3.40.50.720">
    <property type="entry name" value="NAD(P)-binding Rossmann-like Domain"/>
    <property type="match status" value="1"/>
</dbReference>
<dbReference type="PANTHER" id="PTHR43818">
    <property type="entry name" value="BCDNA.GH03377"/>
    <property type="match status" value="1"/>
</dbReference>
<dbReference type="OrthoDB" id="9763611at2"/>
<evidence type="ECO:0000259" key="2">
    <source>
        <dbReference type="Pfam" id="PF02894"/>
    </source>
</evidence>
<evidence type="ECO:0000313" key="4">
    <source>
        <dbReference type="Proteomes" id="UP000184041"/>
    </source>
</evidence>
<protein>
    <submittedName>
        <fullName evidence="3">Predicted dehydrogenase</fullName>
    </submittedName>
</protein>
<name>A0A1M4TU44_9BACT</name>
<dbReference type="InterPro" id="IPR004104">
    <property type="entry name" value="Gfo/Idh/MocA-like_OxRdtase_C"/>
</dbReference>
<proteinExistence type="predicted"/>
<dbReference type="EMBL" id="FQUS01000001">
    <property type="protein sequence ID" value="SHE47827.1"/>
    <property type="molecule type" value="Genomic_DNA"/>
</dbReference>
<feature type="domain" description="Gfo/Idh/MocA-like oxidoreductase N-terminal" evidence="1">
    <location>
        <begin position="42"/>
        <end position="165"/>
    </location>
</feature>
<dbReference type="Gene3D" id="3.30.360.10">
    <property type="entry name" value="Dihydrodipicolinate Reductase, domain 2"/>
    <property type="match status" value="1"/>
</dbReference>
<reference evidence="3 4" key="1">
    <citation type="submission" date="2016-11" db="EMBL/GenBank/DDBJ databases">
        <authorList>
            <person name="Jaros S."/>
            <person name="Januszkiewicz K."/>
            <person name="Wedrychowicz H."/>
        </authorList>
    </citation>
    <scope>NUCLEOTIDE SEQUENCE [LARGE SCALE GENOMIC DNA]</scope>
    <source>
        <strain evidence="3 4">DSM 21986</strain>
    </source>
</reference>
<dbReference type="PANTHER" id="PTHR43818:SF5">
    <property type="entry name" value="OXIDOREDUCTASE FAMILY PROTEIN"/>
    <property type="match status" value="1"/>
</dbReference>
<dbReference type="RefSeq" id="WP_073059104.1">
    <property type="nucleotide sequence ID" value="NZ_FQUS01000001.1"/>
</dbReference>
<feature type="domain" description="Gfo/Idh/MocA-like oxidoreductase C-terminal" evidence="2">
    <location>
        <begin position="236"/>
        <end position="405"/>
    </location>
</feature>